<evidence type="ECO:0000313" key="3">
    <source>
        <dbReference type="EMBL" id="MDN3608479.1"/>
    </source>
</evidence>
<keyword evidence="4" id="KW-1185">Reference proteome</keyword>
<keyword evidence="3" id="KW-0808">Transferase</keyword>
<keyword evidence="1" id="KW-0812">Transmembrane</keyword>
<dbReference type="Gene3D" id="3.90.550.10">
    <property type="entry name" value="Spore Coat Polysaccharide Biosynthesis Protein SpsA, Chain A"/>
    <property type="match status" value="1"/>
</dbReference>
<keyword evidence="1" id="KW-0472">Membrane</keyword>
<dbReference type="EMBL" id="JAUFQC010000001">
    <property type="protein sequence ID" value="MDN3608479.1"/>
    <property type="molecule type" value="Genomic_DNA"/>
</dbReference>
<accession>A0ABT8BPV4</accession>
<name>A0ABT8BPV4_9VIBR</name>
<dbReference type="PANTHER" id="PTHR22916">
    <property type="entry name" value="GLYCOSYLTRANSFERASE"/>
    <property type="match status" value="1"/>
</dbReference>
<feature type="domain" description="Glycosyltransferase 2-like" evidence="2">
    <location>
        <begin position="6"/>
        <end position="136"/>
    </location>
</feature>
<evidence type="ECO:0000313" key="4">
    <source>
        <dbReference type="Proteomes" id="UP001238540"/>
    </source>
</evidence>
<dbReference type="GO" id="GO:0016757">
    <property type="term" value="F:glycosyltransferase activity"/>
    <property type="evidence" value="ECO:0007669"/>
    <property type="project" value="UniProtKB-KW"/>
</dbReference>
<dbReference type="EC" id="2.4.-.-" evidence="3"/>
<feature type="transmembrane region" description="Helical" evidence="1">
    <location>
        <begin position="140"/>
        <end position="165"/>
    </location>
</feature>
<keyword evidence="1" id="KW-1133">Transmembrane helix</keyword>
<dbReference type="InterPro" id="IPR001173">
    <property type="entry name" value="Glyco_trans_2-like"/>
</dbReference>
<sequence length="286" mass="33031">MTKKLSIVIVTYNSNDVIRECLNSIETYNDIGDSLEVIIVDNSPVFEVEHVVNELKLKIDVRLIHNSDNGGFGQGNNIGVKSSNGELIFILNADTILIEPVFKFMLKEFEDDKVTAAGFRLVDRKGKLNNSFALYPEYNYVYFFLPISFVNFAVINLGLLSKYIFPWGADFVVRRKDFVKAGMFDESIFLCNEEPDLTKRLNVKKVKIFHKPIVHLEGHTTEIEALRFDQWIISTRYYFSKYGLDFNRFISNEVRISKLKIKVKKALGLDVKKLISYVNMIEDRVK</sequence>
<comment type="caution">
    <text evidence="3">The sequence shown here is derived from an EMBL/GenBank/DDBJ whole genome shotgun (WGS) entry which is preliminary data.</text>
</comment>
<proteinExistence type="predicted"/>
<dbReference type="Proteomes" id="UP001238540">
    <property type="component" value="Unassembled WGS sequence"/>
</dbReference>
<keyword evidence="3" id="KW-0328">Glycosyltransferase</keyword>
<gene>
    <name evidence="3" type="ORF">QWZ16_01640</name>
</gene>
<protein>
    <submittedName>
        <fullName evidence="3">Glycosyltransferase</fullName>
        <ecNumber evidence="3">2.4.-.-</ecNumber>
    </submittedName>
</protein>
<dbReference type="Pfam" id="PF00535">
    <property type="entry name" value="Glycos_transf_2"/>
    <property type="match status" value="1"/>
</dbReference>
<dbReference type="RefSeq" id="WP_170883242.1">
    <property type="nucleotide sequence ID" value="NZ_JABEYA020000016.1"/>
</dbReference>
<organism evidence="3 4">
    <name type="scientific">Vibrio ostreicida</name>
    <dbReference type="NCBI Taxonomy" id="526588"/>
    <lineage>
        <taxon>Bacteria</taxon>
        <taxon>Pseudomonadati</taxon>
        <taxon>Pseudomonadota</taxon>
        <taxon>Gammaproteobacteria</taxon>
        <taxon>Vibrionales</taxon>
        <taxon>Vibrionaceae</taxon>
        <taxon>Vibrio</taxon>
    </lineage>
</organism>
<reference evidence="4" key="1">
    <citation type="journal article" date="2019" name="Int. J. Syst. Evol. Microbiol.">
        <title>The Global Catalogue of Microorganisms (GCM) 10K type strain sequencing project: providing services to taxonomists for standard genome sequencing and annotation.</title>
        <authorList>
            <consortium name="The Broad Institute Genomics Platform"/>
            <consortium name="The Broad Institute Genome Sequencing Center for Infectious Disease"/>
            <person name="Wu L."/>
            <person name="Ma J."/>
        </authorList>
    </citation>
    <scope>NUCLEOTIDE SEQUENCE [LARGE SCALE GENOMIC DNA]</scope>
    <source>
        <strain evidence="4">CECT 7398</strain>
    </source>
</reference>
<evidence type="ECO:0000259" key="2">
    <source>
        <dbReference type="Pfam" id="PF00535"/>
    </source>
</evidence>
<dbReference type="InterPro" id="IPR029044">
    <property type="entry name" value="Nucleotide-diphossugar_trans"/>
</dbReference>
<dbReference type="SUPFAM" id="SSF53448">
    <property type="entry name" value="Nucleotide-diphospho-sugar transferases"/>
    <property type="match status" value="1"/>
</dbReference>
<evidence type="ECO:0000256" key="1">
    <source>
        <dbReference type="SAM" id="Phobius"/>
    </source>
</evidence>